<dbReference type="PANTHER" id="PTHR31503:SF36">
    <property type="entry name" value="SODIUM_CALCIUM EXCHANGER MEMBRANE REGION DOMAIN-CONTAINING PROTEIN"/>
    <property type="match status" value="1"/>
</dbReference>
<evidence type="ECO:0008006" key="4">
    <source>
        <dbReference type="Google" id="ProtNLM"/>
    </source>
</evidence>
<gene>
    <name evidence="3" type="ORF">OMAR00292_LOCUS2608</name>
</gene>
<keyword evidence="1" id="KW-0813">Transport</keyword>
<dbReference type="AlphaFoldDB" id="A0A7S3XHR9"/>
<feature type="transmembrane region" description="Helical" evidence="2">
    <location>
        <begin position="43"/>
        <end position="64"/>
    </location>
</feature>
<accession>A0A7S3XHR9</accession>
<feature type="transmembrane region" description="Helical" evidence="2">
    <location>
        <begin position="18"/>
        <end position="36"/>
    </location>
</feature>
<protein>
    <recommendedName>
        <fullName evidence="4">Sodium/calcium exchanger membrane region domain-containing protein</fullName>
    </recommendedName>
</protein>
<keyword evidence="2" id="KW-1133">Transmembrane helix</keyword>
<dbReference type="InterPro" id="IPR004713">
    <property type="entry name" value="CaH_exchang"/>
</dbReference>
<dbReference type="GO" id="GO:0016020">
    <property type="term" value="C:membrane"/>
    <property type="evidence" value="ECO:0007669"/>
    <property type="project" value="InterPro"/>
</dbReference>
<reference evidence="3" key="1">
    <citation type="submission" date="2021-01" db="EMBL/GenBank/DDBJ databases">
        <authorList>
            <person name="Corre E."/>
            <person name="Pelletier E."/>
            <person name="Niang G."/>
            <person name="Scheremetjew M."/>
            <person name="Finn R."/>
            <person name="Kale V."/>
            <person name="Holt S."/>
            <person name="Cochrane G."/>
            <person name="Meng A."/>
            <person name="Brown T."/>
            <person name="Cohen L."/>
        </authorList>
    </citation>
    <scope>NUCLEOTIDE SEQUENCE</scope>
    <source>
        <strain evidence="3">CCMP1795</strain>
    </source>
</reference>
<feature type="transmembrane region" description="Helical" evidence="2">
    <location>
        <begin position="197"/>
        <end position="216"/>
    </location>
</feature>
<feature type="transmembrane region" description="Helical" evidence="2">
    <location>
        <begin position="84"/>
        <end position="104"/>
    </location>
</feature>
<feature type="transmembrane region" description="Helical" evidence="2">
    <location>
        <begin position="155"/>
        <end position="177"/>
    </location>
</feature>
<keyword evidence="1" id="KW-0406">Ion transport</keyword>
<evidence type="ECO:0000256" key="1">
    <source>
        <dbReference type="ARBA" id="ARBA00023065"/>
    </source>
</evidence>
<keyword evidence="2" id="KW-0472">Membrane</keyword>
<dbReference type="GO" id="GO:0006874">
    <property type="term" value="P:intracellular calcium ion homeostasis"/>
    <property type="evidence" value="ECO:0007669"/>
    <property type="project" value="TreeGrafter"/>
</dbReference>
<evidence type="ECO:0000256" key="2">
    <source>
        <dbReference type="SAM" id="Phobius"/>
    </source>
</evidence>
<keyword evidence="2" id="KW-0812">Transmembrane</keyword>
<sequence>MSDWTPFIDPDQLTNPQLLFFTAVYGYVLFSAAGMLSDGSELLLLVPSLAGLIGSVVLPVLGAVPDGMMVLFSGLGSDAQNQVSVGVGALAGSTIMLLTMPWYLAILGGRVDIVGGECQYTKPKNASDSWAKLRNKGWFDTGVKAGGPIATNGKLMLLTSCLFLIIQVPAYIAHSTYPECSSGNAKQCAEAAGFEKVFSIVGAVACLFLFCVYLYIQATQANQETAAKAVRKRVAAIQSGEVTLAGACKEMITAASKRRGGSAEALE</sequence>
<dbReference type="GO" id="GO:0015369">
    <property type="term" value="F:calcium:proton antiporter activity"/>
    <property type="evidence" value="ECO:0007669"/>
    <property type="project" value="TreeGrafter"/>
</dbReference>
<dbReference type="PANTHER" id="PTHR31503">
    <property type="entry name" value="VACUOLAR CALCIUM ION TRANSPORTER"/>
    <property type="match status" value="1"/>
</dbReference>
<dbReference type="EMBL" id="HBIT01005332">
    <property type="protein sequence ID" value="CAE0616732.1"/>
    <property type="molecule type" value="Transcribed_RNA"/>
</dbReference>
<proteinExistence type="predicted"/>
<name>A0A7S3XHR9_OXYMA</name>
<evidence type="ECO:0000313" key="3">
    <source>
        <dbReference type="EMBL" id="CAE0616732.1"/>
    </source>
</evidence>
<organism evidence="3">
    <name type="scientific">Oxyrrhis marina</name>
    <name type="common">Dinoflagellate</name>
    <dbReference type="NCBI Taxonomy" id="2969"/>
    <lineage>
        <taxon>Eukaryota</taxon>
        <taxon>Sar</taxon>
        <taxon>Alveolata</taxon>
        <taxon>Dinophyceae</taxon>
        <taxon>Oxyrrhinales</taxon>
        <taxon>Oxyrrhinaceae</taxon>
        <taxon>Oxyrrhis</taxon>
    </lineage>
</organism>